<dbReference type="OMA" id="NSMNTIA"/>
<feature type="transmembrane region" description="Helical" evidence="1">
    <location>
        <begin position="102"/>
        <end position="121"/>
    </location>
</feature>
<dbReference type="Pfam" id="PF06580">
    <property type="entry name" value="His_kinase"/>
    <property type="match status" value="1"/>
</dbReference>
<dbReference type="EMBL" id="QPJB01000004">
    <property type="protein sequence ID" value="RCW35457.1"/>
    <property type="molecule type" value="Genomic_DNA"/>
</dbReference>
<evidence type="ECO:0000313" key="5">
    <source>
        <dbReference type="EMBL" id="RCW35457.1"/>
    </source>
</evidence>
<evidence type="ECO:0000259" key="2">
    <source>
        <dbReference type="Pfam" id="PF06580"/>
    </source>
</evidence>
<dbReference type="InterPro" id="IPR050640">
    <property type="entry name" value="Bact_2-comp_sensor_kinase"/>
</dbReference>
<keyword evidence="1" id="KW-0472">Membrane</keyword>
<dbReference type="GO" id="GO:0016020">
    <property type="term" value="C:membrane"/>
    <property type="evidence" value="ECO:0007669"/>
    <property type="project" value="InterPro"/>
</dbReference>
<feature type="transmembrane region" description="Helical" evidence="1">
    <location>
        <begin position="39"/>
        <end position="60"/>
    </location>
</feature>
<accession>A0A368V2N6</accession>
<protein>
    <submittedName>
        <fullName evidence="3">Alginate biosynthesis protein AlgZ/FimS</fullName>
    </submittedName>
    <submittedName>
        <fullName evidence="5">Two-component system sensor histidine kinase AlgZ</fullName>
    </submittedName>
</protein>
<proteinExistence type="predicted"/>
<feature type="domain" description="Signal transduction histidine kinase internal region" evidence="2">
    <location>
        <begin position="171"/>
        <end position="249"/>
    </location>
</feature>
<evidence type="ECO:0000313" key="4">
    <source>
        <dbReference type="EMBL" id="RBP74926.1"/>
    </source>
</evidence>
<dbReference type="Proteomes" id="UP000252795">
    <property type="component" value="Unassembled WGS sequence"/>
</dbReference>
<dbReference type="Gene3D" id="3.30.565.10">
    <property type="entry name" value="Histidine kinase-like ATPase, C-terminal domain"/>
    <property type="match status" value="1"/>
</dbReference>
<dbReference type="GO" id="GO:0000155">
    <property type="term" value="F:phosphorelay sensor kinase activity"/>
    <property type="evidence" value="ECO:0007669"/>
    <property type="project" value="InterPro"/>
</dbReference>
<sequence length="372" mass="42294">MRQYSIPAPVKETPLKPDKGMNHKDTDSFYVPDLCRVRAVFMLLITSELLVLVLAIVQAQNSWIDWNYFGLLSLFVQWTTLTSAALICLLRPRLARMSNSRATMTIAAIVLLDVLAFSLFADSVLHPQPGVALWQGIAKKLLLALLIVLMVLRYFYLQHQWQQQREAEMQARLTSLQARIQPHFLFNSMNTIASLIATNPEQAEEAVLDLSELFRASLRTDDQLIPLNRELELCQRYLAIESLRLGERLQLEWDIQPGLGQQVIPPLTLQPLVENAIYHGIQPRPEGGVVRVEVSAKDHFVYLLVQNPAPESTERQHQGNRVALSNTQARLQALFGEPAVLKHSRQGNTYTVTLRLPRRSINTSNRQSRNRP</sequence>
<gene>
    <name evidence="5" type="ORF">DET51_10474</name>
    <name evidence="4" type="ORF">DET64_10474</name>
    <name evidence="3" type="ORF">F6453_2147</name>
</gene>
<evidence type="ECO:0000256" key="1">
    <source>
        <dbReference type="SAM" id="Phobius"/>
    </source>
</evidence>
<feature type="transmembrane region" description="Helical" evidence="1">
    <location>
        <begin position="66"/>
        <end position="90"/>
    </location>
</feature>
<name>A0A368V2N6_MARNT</name>
<dbReference type="RefSeq" id="WP_011784034.1">
    <property type="nucleotide sequence ID" value="NZ_DCES01000016.1"/>
</dbReference>
<keyword evidence="7" id="KW-1185">Reference proteome</keyword>
<dbReference type="PANTHER" id="PTHR34220:SF7">
    <property type="entry name" value="SENSOR HISTIDINE KINASE YPDA"/>
    <property type="match status" value="1"/>
</dbReference>
<dbReference type="SUPFAM" id="SSF55874">
    <property type="entry name" value="ATPase domain of HSP90 chaperone/DNA topoisomerase II/histidine kinase"/>
    <property type="match status" value="1"/>
</dbReference>
<dbReference type="Proteomes" id="UP000469950">
    <property type="component" value="Unassembled WGS sequence"/>
</dbReference>
<dbReference type="EMBL" id="WBMP01000008">
    <property type="protein sequence ID" value="KAE8545549.1"/>
    <property type="molecule type" value="Genomic_DNA"/>
</dbReference>
<keyword evidence="5" id="KW-0808">Transferase</keyword>
<keyword evidence="1" id="KW-0812">Transmembrane</keyword>
<organism evidence="5 6">
    <name type="scientific">Marinobacter nauticus</name>
    <name type="common">Marinobacter hydrocarbonoclasticus</name>
    <name type="synonym">Marinobacter aquaeolei</name>
    <dbReference type="NCBI Taxonomy" id="2743"/>
    <lineage>
        <taxon>Bacteria</taxon>
        <taxon>Pseudomonadati</taxon>
        <taxon>Pseudomonadota</taxon>
        <taxon>Gammaproteobacteria</taxon>
        <taxon>Pseudomonadales</taxon>
        <taxon>Marinobacteraceae</taxon>
        <taxon>Marinobacter</taxon>
    </lineage>
</organism>
<dbReference type="Proteomes" id="UP000253065">
    <property type="component" value="Unassembled WGS sequence"/>
</dbReference>
<dbReference type="InterPro" id="IPR010559">
    <property type="entry name" value="Sig_transdc_His_kin_internal"/>
</dbReference>
<keyword evidence="1" id="KW-1133">Transmembrane helix</keyword>
<comment type="caution">
    <text evidence="5">The sequence shown here is derived from an EMBL/GenBank/DDBJ whole genome shotgun (WGS) entry which is preliminary data.</text>
</comment>
<evidence type="ECO:0000313" key="6">
    <source>
        <dbReference type="Proteomes" id="UP000252795"/>
    </source>
</evidence>
<dbReference type="AlphaFoldDB" id="A0A368V2N6"/>
<evidence type="ECO:0000313" key="3">
    <source>
        <dbReference type="EMBL" id="KAE8545549.1"/>
    </source>
</evidence>
<dbReference type="PANTHER" id="PTHR34220">
    <property type="entry name" value="SENSOR HISTIDINE KINASE YPDA"/>
    <property type="match status" value="1"/>
</dbReference>
<feature type="transmembrane region" description="Helical" evidence="1">
    <location>
        <begin position="141"/>
        <end position="157"/>
    </location>
</feature>
<dbReference type="EMBL" id="QNSA01000004">
    <property type="protein sequence ID" value="RBP74926.1"/>
    <property type="molecule type" value="Genomic_DNA"/>
</dbReference>
<keyword evidence="5" id="KW-0418">Kinase</keyword>
<reference evidence="5 6" key="1">
    <citation type="submission" date="2018-07" db="EMBL/GenBank/DDBJ databases">
        <title>Freshwater and sediment microbial communities from various areas in North America, analyzing microbe dynamics in response to fracking.</title>
        <authorList>
            <person name="Lamendella R."/>
        </authorList>
    </citation>
    <scope>NUCLEOTIDE SEQUENCE [LARGE SCALE GENOMIC DNA]</scope>
    <source>
        <strain evidence="5 6">114E</strain>
        <strain evidence="4 7">114E_o</strain>
    </source>
</reference>
<reference evidence="3 8" key="2">
    <citation type="submission" date="2019-10" db="EMBL/GenBank/DDBJ databases">
        <title>Draft genome sequence of Marinobacter hydrocarbonoclasticus NCT7M from the microbiome of the marine copepod.</title>
        <authorList>
            <person name="Nuttall R."/>
            <person name="Sharma G."/>
            <person name="Moisander P."/>
        </authorList>
    </citation>
    <scope>NUCLEOTIDE SEQUENCE [LARGE SCALE GENOMIC DNA]</scope>
    <source>
        <strain evidence="3 8">NCT7M</strain>
    </source>
</reference>
<dbReference type="InterPro" id="IPR036890">
    <property type="entry name" value="HATPase_C_sf"/>
</dbReference>
<evidence type="ECO:0000313" key="7">
    <source>
        <dbReference type="Proteomes" id="UP000253065"/>
    </source>
</evidence>
<evidence type="ECO:0000313" key="8">
    <source>
        <dbReference type="Proteomes" id="UP000469950"/>
    </source>
</evidence>